<dbReference type="EMBL" id="FOZP01000006">
    <property type="protein sequence ID" value="SFS63214.1"/>
    <property type="molecule type" value="Genomic_DNA"/>
</dbReference>
<evidence type="ECO:0000313" key="1">
    <source>
        <dbReference type="EMBL" id="SFS63214.1"/>
    </source>
</evidence>
<name>A0A1I6REW7_9FLAO</name>
<dbReference type="AlphaFoldDB" id="A0A1I6REW7"/>
<accession>A0A1I6REW7</accession>
<sequence>MREIVIAAFENQTDNFKADLKREFEKEIPRVIHPHIYKTKVILLTKLKDEIESTNVNTIVDIKTIESILFSFLFED</sequence>
<dbReference type="Proteomes" id="UP000199312">
    <property type="component" value="Unassembled WGS sequence"/>
</dbReference>
<gene>
    <name evidence="1" type="ORF">SAMN04488006_2400</name>
</gene>
<protein>
    <submittedName>
        <fullName evidence="1">Uncharacterized protein</fullName>
    </submittedName>
</protein>
<proteinExistence type="predicted"/>
<dbReference type="STRING" id="593133.SAMN04488006_2400"/>
<dbReference type="RefSeq" id="WP_090226955.1">
    <property type="nucleotide sequence ID" value="NZ_FOZP01000006.1"/>
</dbReference>
<keyword evidence="2" id="KW-1185">Reference proteome</keyword>
<evidence type="ECO:0000313" key="2">
    <source>
        <dbReference type="Proteomes" id="UP000199312"/>
    </source>
</evidence>
<reference evidence="2" key="1">
    <citation type="submission" date="2016-10" db="EMBL/GenBank/DDBJ databases">
        <authorList>
            <person name="Varghese N."/>
            <person name="Submissions S."/>
        </authorList>
    </citation>
    <scope>NUCLEOTIDE SEQUENCE [LARGE SCALE GENOMIC DNA]</scope>
    <source>
        <strain evidence="2">DSM 24450</strain>
    </source>
</reference>
<organism evidence="1 2">
    <name type="scientific">Lutibacter maritimus</name>
    <dbReference type="NCBI Taxonomy" id="593133"/>
    <lineage>
        <taxon>Bacteria</taxon>
        <taxon>Pseudomonadati</taxon>
        <taxon>Bacteroidota</taxon>
        <taxon>Flavobacteriia</taxon>
        <taxon>Flavobacteriales</taxon>
        <taxon>Flavobacteriaceae</taxon>
        <taxon>Lutibacter</taxon>
    </lineage>
</organism>